<sequence length="766" mass="86077">MLRFSLILAIWWGGVSAWGEELPGKVMFASQCARCHGDEGNGTEDYPDALRGDLSALQLAEVIRLTMPEDDPETLSVEEAQAIAEYIHQSFYSPVAVARNKPPRIELARLTVKQHRRALADLIGSFGPEVEWNGGGGLAGEYFHGRNGFRENQLSLSRVDETVDFNFTGTPPVEGEEDKGHYLIRWSGSLYAAETGWYRFVVRTDNGARLWVNDSSVAAIDAWVKSGEGTEYEAKCFLIGGRCYPVRLEFSNSNQGVQDKKFDKEEFLSQVATIRLLWEPPHGTLQTIPQRVLSPQFAAESFVCTTPFPPDDRSYGWERGTTISQAWEEATTAAAIEAANYVDAHLTELTGAKGSSKKLAGFATELAKRAFRQPLTPKMQQTYVTQHFEAIEEPDLALRRAVLMILMSPRFLYREVAAEPTQYDVASRLAFTLWDSQPDEVLLLAAENGELETKDQVREQAERMLGDMRARSKLHEFLLTWLDVDSHVDLTKNPDRFPEFDAETIADLRTSLEVFLDEVVWSEESDYRRLFLADEVFLNKRLAQFYGEAELVDSEAIDEEFSKAKLDEGRRAGVLTHPYVLARFAHPEDTSPILRGVFLVRRVLGQALKPPPEAVPPLAARLHPELTTRERVTLQTKPASCMTCHHLINPLGFTLERFDAVGRYRDNEDDKAIDDVGVYQAREGVAVTLAGARALAEYLASSEEVHNAFVQQLFHYLVQQSIQAYGPEMQQKLLLGFVKENYNIRKLVIEIAVASSMRSRDGGVVE</sequence>
<dbReference type="Pfam" id="PF07691">
    <property type="entry name" value="PA14"/>
    <property type="match status" value="1"/>
</dbReference>
<comment type="caution">
    <text evidence="7">The sequence shown here is derived from an EMBL/GenBank/DDBJ whole genome shotgun (WGS) entry which is preliminary data.</text>
</comment>
<evidence type="ECO:0000256" key="4">
    <source>
        <dbReference type="PROSITE-ProRule" id="PRU00433"/>
    </source>
</evidence>
<dbReference type="AlphaFoldDB" id="A0A5C6CGA6"/>
<keyword evidence="1 4" id="KW-0349">Heme</keyword>
<dbReference type="InterPro" id="IPR011658">
    <property type="entry name" value="PA14_dom"/>
</dbReference>
<dbReference type="SUPFAM" id="SSF56988">
    <property type="entry name" value="Anthrax protective antigen"/>
    <property type="match status" value="1"/>
</dbReference>
<dbReference type="Pfam" id="PF13442">
    <property type="entry name" value="Cytochrome_CBB3"/>
    <property type="match status" value="1"/>
</dbReference>
<evidence type="ECO:0000256" key="3">
    <source>
        <dbReference type="ARBA" id="ARBA00023004"/>
    </source>
</evidence>
<dbReference type="PROSITE" id="PS51007">
    <property type="entry name" value="CYTC"/>
    <property type="match status" value="1"/>
</dbReference>
<dbReference type="InterPro" id="IPR009056">
    <property type="entry name" value="Cyt_c-like_dom"/>
</dbReference>
<evidence type="ECO:0000256" key="1">
    <source>
        <dbReference type="ARBA" id="ARBA00022617"/>
    </source>
</evidence>
<dbReference type="EMBL" id="SJPS01000006">
    <property type="protein sequence ID" value="TWU23690.1"/>
    <property type="molecule type" value="Genomic_DNA"/>
</dbReference>
<feature type="domain" description="Cytochrome c" evidence="5">
    <location>
        <begin position="19"/>
        <end position="91"/>
    </location>
</feature>
<dbReference type="InterPro" id="IPR036909">
    <property type="entry name" value="Cyt_c-like_dom_sf"/>
</dbReference>
<dbReference type="Gene3D" id="3.90.182.10">
    <property type="entry name" value="Toxin - Anthrax Protective Antigen,domain 1"/>
    <property type="match status" value="1"/>
</dbReference>
<organism evidence="7 8">
    <name type="scientific">Bythopirellula polymerisocia</name>
    <dbReference type="NCBI Taxonomy" id="2528003"/>
    <lineage>
        <taxon>Bacteria</taxon>
        <taxon>Pseudomonadati</taxon>
        <taxon>Planctomycetota</taxon>
        <taxon>Planctomycetia</taxon>
        <taxon>Pirellulales</taxon>
        <taxon>Lacipirellulaceae</taxon>
        <taxon>Bythopirellula</taxon>
    </lineage>
</organism>
<dbReference type="SMART" id="SM00758">
    <property type="entry name" value="PA14"/>
    <property type="match status" value="1"/>
</dbReference>
<dbReference type="RefSeq" id="WP_197530810.1">
    <property type="nucleotide sequence ID" value="NZ_SJPS01000006.1"/>
</dbReference>
<dbReference type="InterPro" id="IPR013039">
    <property type="entry name" value="DUF1588"/>
</dbReference>
<keyword evidence="8" id="KW-1185">Reference proteome</keyword>
<evidence type="ECO:0000313" key="7">
    <source>
        <dbReference type="EMBL" id="TWU23690.1"/>
    </source>
</evidence>
<dbReference type="InterPro" id="IPR013042">
    <property type="entry name" value="DUF1592"/>
</dbReference>
<feature type="domain" description="PA14" evidence="6">
    <location>
        <begin position="133"/>
        <end position="292"/>
    </location>
</feature>
<keyword evidence="2 4" id="KW-0479">Metal-binding</keyword>
<evidence type="ECO:0000256" key="2">
    <source>
        <dbReference type="ARBA" id="ARBA00022723"/>
    </source>
</evidence>
<dbReference type="SUPFAM" id="SSF46626">
    <property type="entry name" value="Cytochrome c"/>
    <property type="match status" value="1"/>
</dbReference>
<dbReference type="Pfam" id="PF07631">
    <property type="entry name" value="PSD4"/>
    <property type="match status" value="1"/>
</dbReference>
<dbReference type="GO" id="GO:0046872">
    <property type="term" value="F:metal ion binding"/>
    <property type="evidence" value="ECO:0007669"/>
    <property type="project" value="UniProtKB-KW"/>
</dbReference>
<dbReference type="Proteomes" id="UP000318437">
    <property type="component" value="Unassembled WGS sequence"/>
</dbReference>
<dbReference type="InterPro" id="IPR037524">
    <property type="entry name" value="PA14/GLEYA"/>
</dbReference>
<protein>
    <submittedName>
        <fullName evidence="7">PA14 domain protein</fullName>
    </submittedName>
</protein>
<proteinExistence type="predicted"/>
<dbReference type="PROSITE" id="PS51820">
    <property type="entry name" value="PA14"/>
    <property type="match status" value="1"/>
</dbReference>
<keyword evidence="3 4" id="KW-0408">Iron</keyword>
<evidence type="ECO:0000259" key="5">
    <source>
        <dbReference type="PROSITE" id="PS51007"/>
    </source>
</evidence>
<dbReference type="Pfam" id="PF07627">
    <property type="entry name" value="PSCyt3"/>
    <property type="match status" value="1"/>
</dbReference>
<evidence type="ECO:0000259" key="6">
    <source>
        <dbReference type="PROSITE" id="PS51820"/>
    </source>
</evidence>
<name>A0A5C6CGA6_9BACT</name>
<reference evidence="7 8" key="1">
    <citation type="submission" date="2019-02" db="EMBL/GenBank/DDBJ databases">
        <title>Deep-cultivation of Planctomycetes and their phenomic and genomic characterization uncovers novel biology.</title>
        <authorList>
            <person name="Wiegand S."/>
            <person name="Jogler M."/>
            <person name="Boedeker C."/>
            <person name="Pinto D."/>
            <person name="Vollmers J."/>
            <person name="Rivas-Marin E."/>
            <person name="Kohn T."/>
            <person name="Peeters S.H."/>
            <person name="Heuer A."/>
            <person name="Rast P."/>
            <person name="Oberbeckmann S."/>
            <person name="Bunk B."/>
            <person name="Jeske O."/>
            <person name="Meyerdierks A."/>
            <person name="Storesund J.E."/>
            <person name="Kallscheuer N."/>
            <person name="Luecker S."/>
            <person name="Lage O.M."/>
            <person name="Pohl T."/>
            <person name="Merkel B.J."/>
            <person name="Hornburger P."/>
            <person name="Mueller R.-W."/>
            <person name="Bruemmer F."/>
            <person name="Labrenz M."/>
            <person name="Spormann A.M."/>
            <person name="Op Den Camp H."/>
            <person name="Overmann J."/>
            <person name="Amann R."/>
            <person name="Jetten M.S.M."/>
            <person name="Mascher T."/>
            <person name="Medema M.H."/>
            <person name="Devos D.P."/>
            <person name="Kaster A.-K."/>
            <person name="Ovreas L."/>
            <person name="Rohde M."/>
            <person name="Galperin M.Y."/>
            <person name="Jogler C."/>
        </authorList>
    </citation>
    <scope>NUCLEOTIDE SEQUENCE [LARGE SCALE GENOMIC DNA]</scope>
    <source>
        <strain evidence="7 8">Pla144</strain>
    </source>
</reference>
<dbReference type="GO" id="GO:0020037">
    <property type="term" value="F:heme binding"/>
    <property type="evidence" value="ECO:0007669"/>
    <property type="project" value="InterPro"/>
</dbReference>
<dbReference type="Gene3D" id="1.10.760.10">
    <property type="entry name" value="Cytochrome c-like domain"/>
    <property type="match status" value="1"/>
</dbReference>
<accession>A0A5C6CGA6</accession>
<evidence type="ECO:0000313" key="8">
    <source>
        <dbReference type="Proteomes" id="UP000318437"/>
    </source>
</evidence>
<dbReference type="GO" id="GO:0009055">
    <property type="term" value="F:electron transfer activity"/>
    <property type="evidence" value="ECO:0007669"/>
    <property type="project" value="InterPro"/>
</dbReference>
<gene>
    <name evidence="7" type="ORF">Pla144_38650</name>
</gene>